<protein>
    <recommendedName>
        <fullName evidence="9">CMP-sialic acid transporter 5</fullName>
    </recommendedName>
</protein>
<evidence type="ECO:0000256" key="3">
    <source>
        <dbReference type="ARBA" id="ARBA00022692"/>
    </source>
</evidence>
<dbReference type="InterPro" id="IPR007271">
    <property type="entry name" value="Nuc_sug_transpt"/>
</dbReference>
<feature type="transmembrane region" description="Helical" evidence="6">
    <location>
        <begin position="147"/>
        <end position="164"/>
    </location>
</feature>
<dbReference type="Proteomes" id="UP000077202">
    <property type="component" value="Unassembled WGS sequence"/>
</dbReference>
<keyword evidence="8" id="KW-1185">Reference proteome</keyword>
<evidence type="ECO:0000256" key="6">
    <source>
        <dbReference type="SAM" id="Phobius"/>
    </source>
</evidence>
<evidence type="ECO:0000313" key="8">
    <source>
        <dbReference type="Proteomes" id="UP000077202"/>
    </source>
</evidence>
<comment type="similarity">
    <text evidence="2">Belongs to the nucleotide-sugar transporter family. CMP-Sialate:CMP antiporter (TC 2.A.7.12) subfamily.</text>
</comment>
<dbReference type="PANTHER" id="PTHR10231">
    <property type="entry name" value="NUCLEOTIDE-SUGAR TRANSMEMBRANE TRANSPORTER"/>
    <property type="match status" value="1"/>
</dbReference>
<feature type="transmembrane region" description="Helical" evidence="6">
    <location>
        <begin position="176"/>
        <end position="199"/>
    </location>
</feature>
<keyword evidence="4 6" id="KW-1133">Transmembrane helix</keyword>
<evidence type="ECO:0008006" key="9">
    <source>
        <dbReference type="Google" id="ProtNLM"/>
    </source>
</evidence>
<dbReference type="GO" id="GO:0015165">
    <property type="term" value="F:pyrimidine nucleotide-sugar transmembrane transporter activity"/>
    <property type="evidence" value="ECO:0007669"/>
    <property type="project" value="InterPro"/>
</dbReference>
<dbReference type="Pfam" id="PF04142">
    <property type="entry name" value="Nuc_sug_transp"/>
    <property type="match status" value="1"/>
</dbReference>
<dbReference type="AlphaFoldDB" id="A0A176VTW7"/>
<feature type="transmembrane region" description="Helical" evidence="6">
    <location>
        <begin position="301"/>
        <end position="318"/>
    </location>
</feature>
<sequence>MTVAGEKDKGKGDGVSPQQMRRRSLLCMALLTLQYGVQPLLTQHFSGKQVIMTSVVLTCELVKVFVAVVALIWEGSFSKMKQEWSFMDAMRGSALPAIIYAVQNSLVQVSYRNLDSLTATMLNQTKLAFTAFFMFLILGQRQSRQQIGALMLLLVAATLLSLSQKSSKSNAVVYEHSFILGVIPVLVASVLSGLASTLCQWAVQVKRRSSYLMTVEMSGIGSLCLFISLSQSPDGDAIRKKGFFFGWTPLTMLPVVTNALGGILVGLVTMYAGGVKKGFVIVSALLVTALLQVIVDGVMPSWLVFAALPLVVTSTIIHQKYPYVSKKKAE</sequence>
<dbReference type="SUPFAM" id="SSF103481">
    <property type="entry name" value="Multidrug resistance efflux transporter EmrE"/>
    <property type="match status" value="1"/>
</dbReference>
<accession>A0A176VTW7</accession>
<dbReference type="InterPro" id="IPR037185">
    <property type="entry name" value="EmrE-like"/>
</dbReference>
<comment type="caution">
    <text evidence="7">The sequence shown here is derived from an EMBL/GenBank/DDBJ whole genome shotgun (WGS) entry which is preliminary data.</text>
</comment>
<evidence type="ECO:0000256" key="2">
    <source>
        <dbReference type="ARBA" id="ARBA00006447"/>
    </source>
</evidence>
<comment type="subcellular location">
    <subcellularLocation>
        <location evidence="1">Membrane</location>
        <topology evidence="1">Multi-pass membrane protein</topology>
    </subcellularLocation>
</comment>
<feature type="transmembrane region" description="Helical" evidence="6">
    <location>
        <begin position="250"/>
        <end position="271"/>
    </location>
</feature>
<feature type="transmembrane region" description="Helical" evidence="6">
    <location>
        <begin position="278"/>
        <end position="295"/>
    </location>
</feature>
<proteinExistence type="inferred from homology"/>
<evidence type="ECO:0000256" key="5">
    <source>
        <dbReference type="ARBA" id="ARBA00023136"/>
    </source>
</evidence>
<organism evidence="7 8">
    <name type="scientific">Marchantia polymorpha subsp. ruderalis</name>
    <dbReference type="NCBI Taxonomy" id="1480154"/>
    <lineage>
        <taxon>Eukaryota</taxon>
        <taxon>Viridiplantae</taxon>
        <taxon>Streptophyta</taxon>
        <taxon>Embryophyta</taxon>
        <taxon>Marchantiophyta</taxon>
        <taxon>Marchantiopsida</taxon>
        <taxon>Marchantiidae</taxon>
        <taxon>Marchantiales</taxon>
        <taxon>Marchantiaceae</taxon>
        <taxon>Marchantia</taxon>
    </lineage>
</organism>
<keyword evidence="3 6" id="KW-0812">Transmembrane</keyword>
<feature type="transmembrane region" description="Helical" evidence="6">
    <location>
        <begin position="211"/>
        <end position="230"/>
    </location>
</feature>
<dbReference type="NCBIfam" id="TIGR00803">
    <property type="entry name" value="nst"/>
    <property type="match status" value="1"/>
</dbReference>
<keyword evidence="5 6" id="KW-0472">Membrane</keyword>
<evidence type="ECO:0000256" key="4">
    <source>
        <dbReference type="ARBA" id="ARBA00022989"/>
    </source>
</evidence>
<dbReference type="GO" id="GO:0000139">
    <property type="term" value="C:Golgi membrane"/>
    <property type="evidence" value="ECO:0007669"/>
    <property type="project" value="InterPro"/>
</dbReference>
<evidence type="ECO:0000313" key="7">
    <source>
        <dbReference type="EMBL" id="OAE23863.1"/>
    </source>
</evidence>
<gene>
    <name evidence="7" type="ORF">AXG93_3042s1050</name>
</gene>
<evidence type="ECO:0000256" key="1">
    <source>
        <dbReference type="ARBA" id="ARBA00004141"/>
    </source>
</evidence>
<reference evidence="7" key="1">
    <citation type="submission" date="2016-03" db="EMBL/GenBank/DDBJ databases">
        <title>Mechanisms controlling the formation of the plant cell surface in tip-growing cells are functionally conserved among land plants.</title>
        <authorList>
            <person name="Honkanen S."/>
            <person name="Jones V.A."/>
            <person name="Morieri G."/>
            <person name="Champion C."/>
            <person name="Hetherington A.J."/>
            <person name="Kelly S."/>
            <person name="Saint-Marcoux D."/>
            <person name="Proust H."/>
            <person name="Prescott H."/>
            <person name="Dolan L."/>
        </authorList>
    </citation>
    <scope>NUCLEOTIDE SEQUENCE [LARGE SCALE GENOMIC DNA]</scope>
    <source>
        <tissue evidence="7">Whole gametophyte</tissue>
    </source>
</reference>
<dbReference type="EMBL" id="LVLJ01002758">
    <property type="protein sequence ID" value="OAE23863.1"/>
    <property type="molecule type" value="Genomic_DNA"/>
</dbReference>
<name>A0A176VTW7_MARPO</name>
<feature type="transmembrane region" description="Helical" evidence="6">
    <location>
        <begin position="51"/>
        <end position="73"/>
    </location>
</feature>
<feature type="transmembrane region" description="Helical" evidence="6">
    <location>
        <begin position="117"/>
        <end position="138"/>
    </location>
</feature>